<protein>
    <submittedName>
        <fullName evidence="1">Uncharacterized protein</fullName>
    </submittedName>
</protein>
<dbReference type="STRING" id="512565.AMIS_19540"/>
<dbReference type="Proteomes" id="UP000007882">
    <property type="component" value="Chromosome"/>
</dbReference>
<sequence>MTRDEHLAQMYITGTHNRLKQPTALTVLCASCGTEHHTDSISVAAVIATATAHISKEAS</sequence>
<accession>I0H2D7</accession>
<dbReference type="PATRIC" id="fig|512565.3.peg.1964"/>
<dbReference type="HOGENOM" id="CLU_2949839_0_0_11"/>
<dbReference type="KEGG" id="ams:AMIS_19540"/>
<keyword evidence="2" id="KW-1185">Reference proteome</keyword>
<gene>
    <name evidence="1" type="ordered locus">AMIS_19540</name>
</gene>
<proteinExistence type="predicted"/>
<dbReference type="RefSeq" id="WP_014442069.1">
    <property type="nucleotide sequence ID" value="NC_017093.1"/>
</dbReference>
<dbReference type="EMBL" id="AP012319">
    <property type="protein sequence ID" value="BAL87174.1"/>
    <property type="molecule type" value="Genomic_DNA"/>
</dbReference>
<organism evidence="1 2">
    <name type="scientific">Actinoplanes missouriensis (strain ATCC 14538 / DSM 43046 / CBS 188.64 / JCM 3121 / NBRC 102363 / NCIMB 12654 / NRRL B-3342 / UNCC 431)</name>
    <dbReference type="NCBI Taxonomy" id="512565"/>
    <lineage>
        <taxon>Bacteria</taxon>
        <taxon>Bacillati</taxon>
        <taxon>Actinomycetota</taxon>
        <taxon>Actinomycetes</taxon>
        <taxon>Micromonosporales</taxon>
        <taxon>Micromonosporaceae</taxon>
        <taxon>Actinoplanes</taxon>
    </lineage>
</organism>
<evidence type="ECO:0000313" key="1">
    <source>
        <dbReference type="EMBL" id="BAL87174.1"/>
    </source>
</evidence>
<reference evidence="1 2" key="1">
    <citation type="submission" date="2012-02" db="EMBL/GenBank/DDBJ databases">
        <title>Complete genome sequence of Actinoplanes missouriensis 431 (= NBRC 102363).</title>
        <authorList>
            <person name="Ohnishi Y."/>
            <person name="Ishikawa J."/>
            <person name="Sekine M."/>
            <person name="Hosoyama A."/>
            <person name="Harada T."/>
            <person name="Narita H."/>
            <person name="Hata T."/>
            <person name="Konno Y."/>
            <person name="Tutikane K."/>
            <person name="Fujita N."/>
            <person name="Horinouchi S."/>
            <person name="Hayakawa M."/>
        </authorList>
    </citation>
    <scope>NUCLEOTIDE SEQUENCE [LARGE SCALE GENOMIC DNA]</scope>
    <source>
        <strain evidence="2">ATCC 14538 / DSM 43046 / CBS 188.64 / JCM 3121 / NBRC 102363 / NCIMB 12654 / NRRL B-3342 / UNCC 431</strain>
    </source>
</reference>
<name>I0H2D7_ACTM4</name>
<evidence type="ECO:0000313" key="2">
    <source>
        <dbReference type="Proteomes" id="UP000007882"/>
    </source>
</evidence>
<dbReference type="AlphaFoldDB" id="I0H2D7"/>